<evidence type="ECO:0000313" key="3">
    <source>
        <dbReference type="Proteomes" id="UP000304880"/>
    </source>
</evidence>
<dbReference type="PANTHER" id="PTHR28047:SF5">
    <property type="entry name" value="PROTEIN DCG1"/>
    <property type="match status" value="1"/>
</dbReference>
<reference evidence="2 3" key="1">
    <citation type="submission" date="2019-06" db="EMBL/GenBank/DDBJ databases">
        <authorList>
            <person name="Li J."/>
        </authorList>
    </citation>
    <scope>NUCLEOTIDE SEQUENCE [LARGE SCALE GENOMIC DNA]</scope>
    <source>
        <strain evidence="2 3">CGMCC 1.8012</strain>
    </source>
</reference>
<proteinExistence type="inferred from homology"/>
<dbReference type="InterPro" id="IPR015942">
    <property type="entry name" value="Asp/Glu/hydantoin_racemase"/>
</dbReference>
<organism evidence="2 3">
    <name type="scientific">Paracoccus haeundaensis</name>
    <dbReference type="NCBI Taxonomy" id="225362"/>
    <lineage>
        <taxon>Bacteria</taxon>
        <taxon>Pseudomonadati</taxon>
        <taxon>Pseudomonadota</taxon>
        <taxon>Alphaproteobacteria</taxon>
        <taxon>Rhodobacterales</taxon>
        <taxon>Paracoccaceae</taxon>
        <taxon>Paracoccus</taxon>
    </lineage>
</organism>
<name>A0A5C4R7C6_9RHOB</name>
<keyword evidence="3" id="KW-1185">Reference proteome</keyword>
<dbReference type="Pfam" id="PF01177">
    <property type="entry name" value="Asp_Glu_race"/>
    <property type="match status" value="1"/>
</dbReference>
<sequence length="204" mass="20688">MILLANPNANPVTTAAMCAIAAPWLADLQGWTAPTGPQVIVTPDQLDRAADGIAALHPPAECRGVIVAAFGDPGADRLAARLAVPVIGIGAAAARAAAQGGRAFAVATTTPALRDRIDALMRGQPGRYLGCHMTDSPDVMRDPDALDHALLDAVMRAAAAGAEAVIMGGGPLAQAAVRLAPLSPVPLIQPVPEAARAMARLLAR</sequence>
<evidence type="ECO:0000313" key="2">
    <source>
        <dbReference type="EMBL" id="TNH39835.1"/>
    </source>
</evidence>
<evidence type="ECO:0000256" key="1">
    <source>
        <dbReference type="ARBA" id="ARBA00038414"/>
    </source>
</evidence>
<dbReference type="GO" id="GO:0047661">
    <property type="term" value="F:amino-acid racemase activity"/>
    <property type="evidence" value="ECO:0007669"/>
    <property type="project" value="InterPro"/>
</dbReference>
<accession>A0A5C4R7C6</accession>
<protein>
    <submittedName>
        <fullName evidence="2">Asp/Glu racemase</fullName>
    </submittedName>
</protein>
<gene>
    <name evidence="2" type="ORF">FHD67_07530</name>
</gene>
<dbReference type="AlphaFoldDB" id="A0A5C4R7C6"/>
<dbReference type="EMBL" id="VDDC01000012">
    <property type="protein sequence ID" value="TNH39835.1"/>
    <property type="molecule type" value="Genomic_DNA"/>
</dbReference>
<dbReference type="Gene3D" id="3.40.50.12500">
    <property type="match status" value="1"/>
</dbReference>
<dbReference type="InterPro" id="IPR053714">
    <property type="entry name" value="Iso_Racemase_Enz_sf"/>
</dbReference>
<dbReference type="PANTHER" id="PTHR28047">
    <property type="entry name" value="PROTEIN DCG1"/>
    <property type="match status" value="1"/>
</dbReference>
<comment type="caution">
    <text evidence="2">The sequence shown here is derived from an EMBL/GenBank/DDBJ whole genome shotgun (WGS) entry which is preliminary data.</text>
</comment>
<dbReference type="RefSeq" id="WP_139598346.1">
    <property type="nucleotide sequence ID" value="NZ_VDDC01000012.1"/>
</dbReference>
<dbReference type="Proteomes" id="UP000304880">
    <property type="component" value="Unassembled WGS sequence"/>
</dbReference>
<dbReference type="InterPro" id="IPR052186">
    <property type="entry name" value="Hydantoin_racemase-like"/>
</dbReference>
<comment type="similarity">
    <text evidence="1">Belongs to the HyuE racemase family.</text>
</comment>